<dbReference type="EMBL" id="CP155447">
    <property type="protein sequence ID" value="XBH01305.1"/>
    <property type="molecule type" value="Genomic_DNA"/>
</dbReference>
<evidence type="ECO:0000313" key="1">
    <source>
        <dbReference type="EMBL" id="XBH01305.1"/>
    </source>
</evidence>
<name>A0AAU7C853_9BACT</name>
<accession>A0AAU7C853</accession>
<reference evidence="1" key="1">
    <citation type="submission" date="2024-05" db="EMBL/GenBank/DDBJ databases">
        <title>Planctomycetes of the genus Singulisphaera possess chitinolytic capabilities.</title>
        <authorList>
            <person name="Ivanova A."/>
        </authorList>
    </citation>
    <scope>NUCLEOTIDE SEQUENCE</scope>
    <source>
        <strain evidence="1">Ch08T</strain>
    </source>
</reference>
<sequence>MRKAEFDGRSSCRQVAITDSIHSNERAPRLAVAPHIDPPPDQRTFDRIVRLQAHGLESIEIQGLLQ</sequence>
<gene>
    <name evidence="1" type="ORF">V5E97_23450</name>
</gene>
<dbReference type="RefSeq" id="WP_406694001.1">
    <property type="nucleotide sequence ID" value="NZ_CP155447.1"/>
</dbReference>
<organism evidence="1">
    <name type="scientific">Singulisphaera sp. Ch08</name>
    <dbReference type="NCBI Taxonomy" id="3120278"/>
    <lineage>
        <taxon>Bacteria</taxon>
        <taxon>Pseudomonadati</taxon>
        <taxon>Planctomycetota</taxon>
        <taxon>Planctomycetia</taxon>
        <taxon>Isosphaerales</taxon>
        <taxon>Isosphaeraceae</taxon>
        <taxon>Singulisphaera</taxon>
    </lineage>
</organism>
<protein>
    <submittedName>
        <fullName evidence="1">Uncharacterized protein</fullName>
    </submittedName>
</protein>
<dbReference type="AlphaFoldDB" id="A0AAU7C853"/>
<proteinExistence type="predicted"/>